<reference evidence="2" key="5">
    <citation type="journal article" date="2021" name="G3 (Bethesda)">
        <title>Aegilops tauschii genome assembly Aet v5.0 features greater sequence contiguity and improved annotation.</title>
        <authorList>
            <person name="Wang L."/>
            <person name="Zhu T."/>
            <person name="Rodriguez J.C."/>
            <person name="Deal K.R."/>
            <person name="Dubcovsky J."/>
            <person name="McGuire P.E."/>
            <person name="Lux T."/>
            <person name="Spannagl M."/>
            <person name="Mayer K.F.X."/>
            <person name="Baldrich P."/>
            <person name="Meyers B.C."/>
            <person name="Huo N."/>
            <person name="Gu Y.Q."/>
            <person name="Zhou H."/>
            <person name="Devos K.M."/>
            <person name="Bennetzen J.L."/>
            <person name="Unver T."/>
            <person name="Budak H."/>
            <person name="Gulick P.J."/>
            <person name="Galiba G."/>
            <person name="Kalapos B."/>
            <person name="Nelson D.R."/>
            <person name="Li P."/>
            <person name="You F.M."/>
            <person name="Luo M.C."/>
            <person name="Dvorak J."/>
        </authorList>
    </citation>
    <scope>NUCLEOTIDE SEQUENCE [LARGE SCALE GENOMIC DNA]</scope>
    <source>
        <strain evidence="2">cv. AL8/78</strain>
    </source>
</reference>
<dbReference type="Proteomes" id="UP000015105">
    <property type="component" value="Chromosome 6D"/>
</dbReference>
<evidence type="ECO:0000313" key="3">
    <source>
        <dbReference type="Proteomes" id="UP000015105"/>
    </source>
</evidence>
<dbReference type="Gramene" id="AET6Gv20861600.5">
    <property type="protein sequence ID" value="AET6Gv20861600.5"/>
    <property type="gene ID" value="AET6Gv20861600"/>
</dbReference>
<sequence>PHPPKKSEPPSRARQLGFLAAATAAGPPPRGAPSRPNPPLPRHRYRIPAAPPSVKQPLPPAAPPSLEQALLPSNAAARSYAGDQSVGRASTLSIGGAWNCFGIHSRANTKQHRLHLHSLGQDKLQRLQQPQIHMQVHIPVTPLHISKELPKPRHTSKELPNPRHTSKEPPNPRHTSKEPPNPRHTSKEPPNLRHTSKEPPNLRHTSKEPPKPRHISKEPPKLEHISKEPPKLEHISKEPPKLEHINKGHTVTQQPMILPPLTSCMLMRMLAILAIQLQAMHNPAILARTLHLSSTQ</sequence>
<accession>A0A453PUE0</accession>
<reference evidence="3" key="1">
    <citation type="journal article" date="2014" name="Science">
        <title>Ancient hybridizations among the ancestral genomes of bread wheat.</title>
        <authorList>
            <consortium name="International Wheat Genome Sequencing Consortium,"/>
            <person name="Marcussen T."/>
            <person name="Sandve S.R."/>
            <person name="Heier L."/>
            <person name="Spannagl M."/>
            <person name="Pfeifer M."/>
            <person name="Jakobsen K.S."/>
            <person name="Wulff B.B."/>
            <person name="Steuernagel B."/>
            <person name="Mayer K.F."/>
            <person name="Olsen O.A."/>
        </authorList>
    </citation>
    <scope>NUCLEOTIDE SEQUENCE [LARGE SCALE GENOMIC DNA]</scope>
    <source>
        <strain evidence="3">cv. AL8/78</strain>
    </source>
</reference>
<feature type="compositionally biased region" description="Low complexity" evidence="1">
    <location>
        <begin position="13"/>
        <end position="25"/>
    </location>
</feature>
<organism evidence="2 3">
    <name type="scientific">Aegilops tauschii subsp. strangulata</name>
    <name type="common">Goatgrass</name>
    <dbReference type="NCBI Taxonomy" id="200361"/>
    <lineage>
        <taxon>Eukaryota</taxon>
        <taxon>Viridiplantae</taxon>
        <taxon>Streptophyta</taxon>
        <taxon>Embryophyta</taxon>
        <taxon>Tracheophyta</taxon>
        <taxon>Spermatophyta</taxon>
        <taxon>Magnoliopsida</taxon>
        <taxon>Liliopsida</taxon>
        <taxon>Poales</taxon>
        <taxon>Poaceae</taxon>
        <taxon>BOP clade</taxon>
        <taxon>Pooideae</taxon>
        <taxon>Triticodae</taxon>
        <taxon>Triticeae</taxon>
        <taxon>Triticinae</taxon>
        <taxon>Aegilops</taxon>
    </lineage>
</organism>
<feature type="compositionally biased region" description="Basic and acidic residues" evidence="1">
    <location>
        <begin position="145"/>
        <end position="234"/>
    </location>
</feature>
<dbReference type="EnsemblPlants" id="AET6Gv20861600.5">
    <property type="protein sequence ID" value="AET6Gv20861600.5"/>
    <property type="gene ID" value="AET6Gv20861600"/>
</dbReference>
<dbReference type="AlphaFoldDB" id="A0A453PUE0"/>
<feature type="compositionally biased region" description="Pro residues" evidence="1">
    <location>
        <begin position="26"/>
        <end position="40"/>
    </location>
</feature>
<reference evidence="2" key="4">
    <citation type="submission" date="2019-03" db="UniProtKB">
        <authorList>
            <consortium name="EnsemblPlants"/>
        </authorList>
    </citation>
    <scope>IDENTIFICATION</scope>
</reference>
<protein>
    <submittedName>
        <fullName evidence="2">Uncharacterized protein</fullName>
    </submittedName>
</protein>
<name>A0A453PUE0_AEGTS</name>
<proteinExistence type="predicted"/>
<evidence type="ECO:0000256" key="1">
    <source>
        <dbReference type="SAM" id="MobiDB-lite"/>
    </source>
</evidence>
<keyword evidence="3" id="KW-1185">Reference proteome</keyword>
<reference evidence="3" key="2">
    <citation type="journal article" date="2017" name="Nat. Plants">
        <title>The Aegilops tauschii genome reveals multiple impacts of transposons.</title>
        <authorList>
            <person name="Zhao G."/>
            <person name="Zou C."/>
            <person name="Li K."/>
            <person name="Wang K."/>
            <person name="Li T."/>
            <person name="Gao L."/>
            <person name="Zhang X."/>
            <person name="Wang H."/>
            <person name="Yang Z."/>
            <person name="Liu X."/>
            <person name="Jiang W."/>
            <person name="Mao L."/>
            <person name="Kong X."/>
            <person name="Jiao Y."/>
            <person name="Jia J."/>
        </authorList>
    </citation>
    <scope>NUCLEOTIDE SEQUENCE [LARGE SCALE GENOMIC DNA]</scope>
    <source>
        <strain evidence="3">cv. AL8/78</strain>
    </source>
</reference>
<feature type="region of interest" description="Disordered" evidence="1">
    <location>
        <begin position="1"/>
        <end position="63"/>
    </location>
</feature>
<evidence type="ECO:0000313" key="2">
    <source>
        <dbReference type="EnsemblPlants" id="AET6Gv20861600.5"/>
    </source>
</evidence>
<feature type="compositionally biased region" description="Basic and acidic residues" evidence="1">
    <location>
        <begin position="1"/>
        <end position="11"/>
    </location>
</feature>
<feature type="region of interest" description="Disordered" evidence="1">
    <location>
        <begin position="138"/>
        <end position="234"/>
    </location>
</feature>
<reference evidence="2" key="3">
    <citation type="journal article" date="2017" name="Nature">
        <title>Genome sequence of the progenitor of the wheat D genome Aegilops tauschii.</title>
        <authorList>
            <person name="Luo M.C."/>
            <person name="Gu Y.Q."/>
            <person name="Puiu D."/>
            <person name="Wang H."/>
            <person name="Twardziok S.O."/>
            <person name="Deal K.R."/>
            <person name="Huo N."/>
            <person name="Zhu T."/>
            <person name="Wang L."/>
            <person name="Wang Y."/>
            <person name="McGuire P.E."/>
            <person name="Liu S."/>
            <person name="Long H."/>
            <person name="Ramasamy R.K."/>
            <person name="Rodriguez J.C."/>
            <person name="Van S.L."/>
            <person name="Yuan L."/>
            <person name="Wang Z."/>
            <person name="Xia Z."/>
            <person name="Xiao L."/>
            <person name="Anderson O.D."/>
            <person name="Ouyang S."/>
            <person name="Liang Y."/>
            <person name="Zimin A.V."/>
            <person name="Pertea G."/>
            <person name="Qi P."/>
            <person name="Bennetzen J.L."/>
            <person name="Dai X."/>
            <person name="Dawson M.W."/>
            <person name="Muller H.G."/>
            <person name="Kugler K."/>
            <person name="Rivarola-Duarte L."/>
            <person name="Spannagl M."/>
            <person name="Mayer K.F.X."/>
            <person name="Lu F.H."/>
            <person name="Bevan M.W."/>
            <person name="Leroy P."/>
            <person name="Li P."/>
            <person name="You F.M."/>
            <person name="Sun Q."/>
            <person name="Liu Z."/>
            <person name="Lyons E."/>
            <person name="Wicker T."/>
            <person name="Salzberg S.L."/>
            <person name="Devos K.M."/>
            <person name="Dvorak J."/>
        </authorList>
    </citation>
    <scope>NUCLEOTIDE SEQUENCE [LARGE SCALE GENOMIC DNA]</scope>
    <source>
        <strain evidence="2">cv. AL8/78</strain>
    </source>
</reference>